<evidence type="ECO:0000313" key="2">
    <source>
        <dbReference type="Proteomes" id="UP000784294"/>
    </source>
</evidence>
<organism evidence="1 2">
    <name type="scientific">Protopolystoma xenopodis</name>
    <dbReference type="NCBI Taxonomy" id="117903"/>
    <lineage>
        <taxon>Eukaryota</taxon>
        <taxon>Metazoa</taxon>
        <taxon>Spiralia</taxon>
        <taxon>Lophotrochozoa</taxon>
        <taxon>Platyhelminthes</taxon>
        <taxon>Monogenea</taxon>
        <taxon>Polyopisthocotylea</taxon>
        <taxon>Polystomatidea</taxon>
        <taxon>Polystomatidae</taxon>
        <taxon>Protopolystoma</taxon>
    </lineage>
</organism>
<evidence type="ECO:0000313" key="1">
    <source>
        <dbReference type="EMBL" id="VEL13661.1"/>
    </source>
</evidence>
<proteinExistence type="predicted"/>
<keyword evidence="2" id="KW-1185">Reference proteome</keyword>
<gene>
    <name evidence="1" type="ORF">PXEA_LOCUS7101</name>
</gene>
<comment type="caution">
    <text evidence="1">The sequence shown here is derived from an EMBL/GenBank/DDBJ whole genome shotgun (WGS) entry which is preliminary data.</text>
</comment>
<reference evidence="1" key="1">
    <citation type="submission" date="2018-11" db="EMBL/GenBank/DDBJ databases">
        <authorList>
            <consortium name="Pathogen Informatics"/>
        </authorList>
    </citation>
    <scope>NUCLEOTIDE SEQUENCE</scope>
</reference>
<dbReference type="EMBL" id="CAAALY010018459">
    <property type="protein sequence ID" value="VEL13661.1"/>
    <property type="molecule type" value="Genomic_DNA"/>
</dbReference>
<dbReference type="Proteomes" id="UP000784294">
    <property type="component" value="Unassembled WGS sequence"/>
</dbReference>
<protein>
    <submittedName>
        <fullName evidence="1">Uncharacterized protein</fullName>
    </submittedName>
</protein>
<sequence>MQSGQCTFTQPPDTQLIRTRCPNRSRHLPICPTSAHLLSSPTFRPVLGLFRPRSLTCLPTSLTASVLQAGRQQHFIWTGRLMLSWDLLSEWIESSRAKDGVTGWHSDGTLEAQSATRPSGQRATLIEVKRSDFRVSRCFRERSPFRQGDGEQYPADCIFHEVLREEGQVPKRAAKRRLVSVSQARQATIAYSASFFVGKHTTEPWPRRQVEQEQLPHTVYQLAADYPPFVWSVLASRLATNGLAHLPWSIPSSGGQVQLQWRHRQGNGKAHRKTHTHTYTHTYIELSYFDVLVDFVRIADMYTQLSRLNNECPGDMSKWDTRYDQKHINGIPVSRAQNNKS</sequence>
<name>A0A3S5ADH8_9PLAT</name>
<accession>A0A3S5ADH8</accession>
<dbReference type="AlphaFoldDB" id="A0A3S5ADH8"/>